<dbReference type="AlphaFoldDB" id="A0A0A8ZT12"/>
<sequence>MFIKRLNNFTQNQIYLQARYIYA</sequence>
<evidence type="ECO:0000313" key="1">
    <source>
        <dbReference type="EMBL" id="JAD39910.1"/>
    </source>
</evidence>
<accession>A0A0A8ZT12</accession>
<reference evidence="1" key="2">
    <citation type="journal article" date="2015" name="Data Brief">
        <title>Shoot transcriptome of the giant reed, Arundo donax.</title>
        <authorList>
            <person name="Barrero R.A."/>
            <person name="Guerrero F.D."/>
            <person name="Moolhuijzen P."/>
            <person name="Goolsby J.A."/>
            <person name="Tidwell J."/>
            <person name="Bellgard S.E."/>
            <person name="Bellgard M.I."/>
        </authorList>
    </citation>
    <scope>NUCLEOTIDE SEQUENCE</scope>
    <source>
        <tissue evidence="1">Shoot tissue taken approximately 20 cm above the soil surface</tissue>
    </source>
</reference>
<name>A0A0A8ZT12_ARUDO</name>
<protein>
    <submittedName>
        <fullName evidence="1">Uncharacterized protein</fullName>
    </submittedName>
</protein>
<organism evidence="1">
    <name type="scientific">Arundo donax</name>
    <name type="common">Giant reed</name>
    <name type="synonym">Donax arundinaceus</name>
    <dbReference type="NCBI Taxonomy" id="35708"/>
    <lineage>
        <taxon>Eukaryota</taxon>
        <taxon>Viridiplantae</taxon>
        <taxon>Streptophyta</taxon>
        <taxon>Embryophyta</taxon>
        <taxon>Tracheophyta</taxon>
        <taxon>Spermatophyta</taxon>
        <taxon>Magnoliopsida</taxon>
        <taxon>Liliopsida</taxon>
        <taxon>Poales</taxon>
        <taxon>Poaceae</taxon>
        <taxon>PACMAD clade</taxon>
        <taxon>Arundinoideae</taxon>
        <taxon>Arundineae</taxon>
        <taxon>Arundo</taxon>
    </lineage>
</organism>
<proteinExistence type="predicted"/>
<reference evidence="1" key="1">
    <citation type="submission" date="2014-09" db="EMBL/GenBank/DDBJ databases">
        <authorList>
            <person name="Magalhaes I.L.F."/>
            <person name="Oliveira U."/>
            <person name="Santos F.R."/>
            <person name="Vidigal T.H.D.A."/>
            <person name="Brescovit A.D."/>
            <person name="Santos A.J."/>
        </authorList>
    </citation>
    <scope>NUCLEOTIDE SEQUENCE</scope>
    <source>
        <tissue evidence="1">Shoot tissue taken approximately 20 cm above the soil surface</tissue>
    </source>
</reference>
<dbReference type="EMBL" id="GBRH01257985">
    <property type="protein sequence ID" value="JAD39910.1"/>
    <property type="molecule type" value="Transcribed_RNA"/>
</dbReference>